<dbReference type="PANTHER" id="PTHR37689">
    <property type="entry name" value="PROTEIN FDHE"/>
    <property type="match status" value="1"/>
</dbReference>
<keyword evidence="1" id="KW-0963">Cytoplasm</keyword>
<dbReference type="Proteomes" id="UP000002432">
    <property type="component" value="Chromosome"/>
</dbReference>
<dbReference type="KEGG" id="aba:Acid345_0871"/>
<name>Q1ITC6_KORVE</name>
<dbReference type="Pfam" id="PF24859">
    <property type="entry name" value="FdhE_central"/>
    <property type="match status" value="1"/>
</dbReference>
<keyword evidence="5" id="KW-1185">Reference proteome</keyword>
<dbReference type="GO" id="GO:0005829">
    <property type="term" value="C:cytosol"/>
    <property type="evidence" value="ECO:0007669"/>
    <property type="project" value="TreeGrafter"/>
</dbReference>
<dbReference type="eggNOG" id="COG3058">
    <property type="taxonomic scope" value="Bacteria"/>
</dbReference>
<dbReference type="InterPro" id="IPR056796">
    <property type="entry name" value="FdhE_C"/>
</dbReference>
<evidence type="ECO:0000259" key="2">
    <source>
        <dbReference type="Pfam" id="PF24859"/>
    </source>
</evidence>
<dbReference type="EMBL" id="CP000360">
    <property type="protein sequence ID" value="ABF39874.1"/>
    <property type="molecule type" value="Genomic_DNA"/>
</dbReference>
<evidence type="ECO:0000259" key="3">
    <source>
        <dbReference type="Pfam" id="PF24860"/>
    </source>
</evidence>
<feature type="domain" description="FdhE central" evidence="2">
    <location>
        <begin position="136"/>
        <end position="172"/>
    </location>
</feature>
<accession>Q1ITC6</accession>
<dbReference type="HOGENOM" id="CLU_1106017_0_0_0"/>
<dbReference type="Gene3D" id="3.90.1670.10">
    <property type="entry name" value="FdhE-like domain"/>
    <property type="match status" value="1"/>
</dbReference>
<gene>
    <name evidence="4" type="ordered locus">Acid345_0871</name>
</gene>
<organism evidence="4 5">
    <name type="scientific">Koribacter versatilis (strain Ellin345)</name>
    <dbReference type="NCBI Taxonomy" id="204669"/>
    <lineage>
        <taxon>Bacteria</taxon>
        <taxon>Pseudomonadati</taxon>
        <taxon>Acidobacteriota</taxon>
        <taxon>Terriglobia</taxon>
        <taxon>Terriglobales</taxon>
        <taxon>Candidatus Korobacteraceae</taxon>
        <taxon>Candidatus Korobacter</taxon>
    </lineage>
</organism>
<dbReference type="GO" id="GO:0051604">
    <property type="term" value="P:protein maturation"/>
    <property type="evidence" value="ECO:0007669"/>
    <property type="project" value="TreeGrafter"/>
</dbReference>
<dbReference type="EnsemblBacteria" id="ABF39874">
    <property type="protein sequence ID" value="ABF39874"/>
    <property type="gene ID" value="Acid345_0871"/>
</dbReference>
<dbReference type="Pfam" id="PF24860">
    <property type="entry name" value="FdhE_C"/>
    <property type="match status" value="1"/>
</dbReference>
<feature type="domain" description="FdhE C-terminal" evidence="3">
    <location>
        <begin position="193"/>
        <end position="249"/>
    </location>
</feature>
<sequence length="251" mass="28454">MRGVSNPWQEKIDRAKALITQSDAAAEILRFYADIVGFQETVYSALDDRHRMPEAMAAFIPGMLALMATRGTFQLKQIADFARELEWADELSSYWKERVTATYTPISLISQSILQPFARKLATTVNRQESWLKPECPVCGCLPQLAVLRPEGDGAKRHLLCGLCRTEWEYRRVICVYCGELDKEKLPVFTNELTLHVRTSGCDTCRRYLKCVDLSVDGHAVPEVEDIATLAVSVWMIEQGFQPIRANLFGF</sequence>
<evidence type="ECO:0000256" key="1">
    <source>
        <dbReference type="ARBA" id="ARBA00022490"/>
    </source>
</evidence>
<proteinExistence type="predicted"/>
<dbReference type="GO" id="GO:0008199">
    <property type="term" value="F:ferric iron binding"/>
    <property type="evidence" value="ECO:0007669"/>
    <property type="project" value="TreeGrafter"/>
</dbReference>
<dbReference type="InterPro" id="IPR006452">
    <property type="entry name" value="Formate_DH_accessory"/>
</dbReference>
<dbReference type="AlphaFoldDB" id="Q1ITC6"/>
<dbReference type="STRING" id="204669.Acid345_0871"/>
<dbReference type="InterPro" id="IPR056797">
    <property type="entry name" value="FdhE_central"/>
</dbReference>
<dbReference type="RefSeq" id="WP_011521676.1">
    <property type="nucleotide sequence ID" value="NC_008009.1"/>
</dbReference>
<protein>
    <submittedName>
        <fullName evidence="4">Uncharacterized protein involved in formate dehydrogenase formation</fullName>
    </submittedName>
</protein>
<dbReference type="PANTHER" id="PTHR37689:SF1">
    <property type="entry name" value="PROTEIN FDHE"/>
    <property type="match status" value="1"/>
</dbReference>
<evidence type="ECO:0000313" key="5">
    <source>
        <dbReference type="Proteomes" id="UP000002432"/>
    </source>
</evidence>
<reference evidence="4 5" key="1">
    <citation type="journal article" date="2009" name="Appl. Environ. Microbiol.">
        <title>Three genomes from the phylum Acidobacteria provide insight into the lifestyles of these microorganisms in soils.</title>
        <authorList>
            <person name="Ward N.L."/>
            <person name="Challacombe J.F."/>
            <person name="Janssen P.H."/>
            <person name="Henrissat B."/>
            <person name="Coutinho P.M."/>
            <person name="Wu M."/>
            <person name="Xie G."/>
            <person name="Haft D.H."/>
            <person name="Sait M."/>
            <person name="Badger J."/>
            <person name="Barabote R.D."/>
            <person name="Bradley B."/>
            <person name="Brettin T.S."/>
            <person name="Brinkac L.M."/>
            <person name="Bruce D."/>
            <person name="Creasy T."/>
            <person name="Daugherty S.C."/>
            <person name="Davidsen T.M."/>
            <person name="DeBoy R.T."/>
            <person name="Detter J.C."/>
            <person name="Dodson R.J."/>
            <person name="Durkin A.S."/>
            <person name="Ganapathy A."/>
            <person name="Gwinn-Giglio M."/>
            <person name="Han C.S."/>
            <person name="Khouri H."/>
            <person name="Kiss H."/>
            <person name="Kothari S.P."/>
            <person name="Madupu R."/>
            <person name="Nelson K.E."/>
            <person name="Nelson W.C."/>
            <person name="Paulsen I."/>
            <person name="Penn K."/>
            <person name="Ren Q."/>
            <person name="Rosovitz M.J."/>
            <person name="Selengut J.D."/>
            <person name="Shrivastava S."/>
            <person name="Sullivan S.A."/>
            <person name="Tapia R."/>
            <person name="Thompson L.S."/>
            <person name="Watkins K.L."/>
            <person name="Yang Q."/>
            <person name="Yu C."/>
            <person name="Zafar N."/>
            <person name="Zhou L."/>
            <person name="Kuske C.R."/>
        </authorList>
    </citation>
    <scope>NUCLEOTIDE SEQUENCE [LARGE SCALE GENOMIC DNA]</scope>
    <source>
        <strain evidence="4 5">Ellin345</strain>
    </source>
</reference>
<dbReference type="SUPFAM" id="SSF144020">
    <property type="entry name" value="FdhE-like"/>
    <property type="match status" value="1"/>
</dbReference>
<evidence type="ECO:0000313" key="4">
    <source>
        <dbReference type="EMBL" id="ABF39874.1"/>
    </source>
</evidence>
<dbReference type="InterPro" id="IPR024064">
    <property type="entry name" value="FdhE-like_sf"/>
</dbReference>
<dbReference type="CDD" id="cd16341">
    <property type="entry name" value="FdhE"/>
    <property type="match status" value="1"/>
</dbReference>